<feature type="compositionally biased region" description="Low complexity" evidence="6">
    <location>
        <begin position="794"/>
        <end position="808"/>
    </location>
</feature>
<feature type="region of interest" description="Disordered" evidence="6">
    <location>
        <begin position="406"/>
        <end position="449"/>
    </location>
</feature>
<dbReference type="GO" id="GO:0008270">
    <property type="term" value="F:zinc ion binding"/>
    <property type="evidence" value="ECO:0007669"/>
    <property type="project" value="UniProtKB-KW"/>
</dbReference>
<organism evidence="8 9">
    <name type="scientific">Paralvinella palmiformis</name>
    <dbReference type="NCBI Taxonomy" id="53620"/>
    <lineage>
        <taxon>Eukaryota</taxon>
        <taxon>Metazoa</taxon>
        <taxon>Spiralia</taxon>
        <taxon>Lophotrochozoa</taxon>
        <taxon>Annelida</taxon>
        <taxon>Polychaeta</taxon>
        <taxon>Sedentaria</taxon>
        <taxon>Canalipalpata</taxon>
        <taxon>Terebellida</taxon>
        <taxon>Terebelliformia</taxon>
        <taxon>Alvinellidae</taxon>
        <taxon>Paralvinella</taxon>
    </lineage>
</organism>
<dbReference type="CDD" id="cd15731">
    <property type="entry name" value="FYVE_LST2"/>
    <property type="match status" value="1"/>
</dbReference>
<evidence type="ECO:0000313" key="9">
    <source>
        <dbReference type="Proteomes" id="UP001208570"/>
    </source>
</evidence>
<dbReference type="SUPFAM" id="SSF57903">
    <property type="entry name" value="FYVE/PHD zinc finger"/>
    <property type="match status" value="1"/>
</dbReference>
<dbReference type="InterPro" id="IPR017455">
    <property type="entry name" value="Znf_FYVE-rel"/>
</dbReference>
<dbReference type="InterPro" id="IPR051118">
    <property type="entry name" value="LST-2"/>
</dbReference>
<dbReference type="Pfam" id="PF01363">
    <property type="entry name" value="FYVE"/>
    <property type="match status" value="1"/>
</dbReference>
<feature type="compositionally biased region" description="Polar residues" evidence="6">
    <location>
        <begin position="267"/>
        <end position="282"/>
    </location>
</feature>
<dbReference type="Gene3D" id="3.30.40.10">
    <property type="entry name" value="Zinc/RING finger domain, C3HC4 (zinc finger)"/>
    <property type="match status" value="1"/>
</dbReference>
<comment type="caution">
    <text evidence="8">The sequence shown here is derived from an EMBL/GenBank/DDBJ whole genome shotgun (WGS) entry which is preliminary data.</text>
</comment>
<feature type="region of interest" description="Disordered" evidence="6">
    <location>
        <begin position="468"/>
        <end position="521"/>
    </location>
</feature>
<reference evidence="8" key="1">
    <citation type="journal article" date="2023" name="Mol. Biol. Evol.">
        <title>Third-Generation Sequencing Reveals the Adaptive Role of the Epigenome in Three Deep-Sea Polychaetes.</title>
        <authorList>
            <person name="Perez M."/>
            <person name="Aroh O."/>
            <person name="Sun Y."/>
            <person name="Lan Y."/>
            <person name="Juniper S.K."/>
            <person name="Young C.R."/>
            <person name="Angers B."/>
            <person name="Qian P.Y."/>
        </authorList>
    </citation>
    <scope>NUCLEOTIDE SEQUENCE</scope>
    <source>
        <strain evidence="8">P08H-3</strain>
    </source>
</reference>
<keyword evidence="3 5" id="KW-0863">Zinc-finger</keyword>
<dbReference type="Proteomes" id="UP001208570">
    <property type="component" value="Unassembled WGS sequence"/>
</dbReference>
<feature type="compositionally biased region" description="Basic and acidic residues" evidence="6">
    <location>
        <begin position="283"/>
        <end position="293"/>
    </location>
</feature>
<keyword evidence="2" id="KW-0479">Metal-binding</keyword>
<feature type="compositionally biased region" description="Low complexity" evidence="6">
    <location>
        <begin position="407"/>
        <end position="418"/>
    </location>
</feature>
<dbReference type="GO" id="GO:0031901">
    <property type="term" value="C:early endosome membrane"/>
    <property type="evidence" value="ECO:0007669"/>
    <property type="project" value="TreeGrafter"/>
</dbReference>
<feature type="region of interest" description="Disordered" evidence="6">
    <location>
        <begin position="771"/>
        <end position="825"/>
    </location>
</feature>
<evidence type="ECO:0000256" key="4">
    <source>
        <dbReference type="ARBA" id="ARBA00022833"/>
    </source>
</evidence>
<dbReference type="EMBL" id="JAODUP010000452">
    <property type="protein sequence ID" value="KAK2149448.1"/>
    <property type="molecule type" value="Genomic_DNA"/>
</dbReference>
<feature type="compositionally biased region" description="Polar residues" evidence="6">
    <location>
        <begin position="772"/>
        <end position="783"/>
    </location>
</feature>
<dbReference type="PROSITE" id="PS50178">
    <property type="entry name" value="ZF_FYVE"/>
    <property type="match status" value="1"/>
</dbReference>
<feature type="compositionally biased region" description="Basic and acidic residues" evidence="6">
    <location>
        <begin position="480"/>
        <end position="501"/>
    </location>
</feature>
<evidence type="ECO:0000256" key="6">
    <source>
        <dbReference type="SAM" id="MobiDB-lite"/>
    </source>
</evidence>
<feature type="domain" description="FYVE-type" evidence="7">
    <location>
        <begin position="840"/>
        <end position="900"/>
    </location>
</feature>
<sequence>MNREVESASMRPLAKALTKQLDLLRSLLRDQCLRNQYTYSEKISEALVLFDKMFAKFELSYVSAMVPVKTVWDYEKLQEVTVLFCETVQRALKLGLLTQDMMDDYDPALMFTIPRLAIVCGLFVYPEGPINPDMEPINMCEMFRPFHMLLYKIRIDENSTFYPDAKLLTVMTHVVIFAGELLWTLSDVELSLLEKALSHCEEDSFMLTNISFEEQRRRLNWFQLESERGEHTSTAADESGTPGDGGAENRNHGDNSCVENDNRSSEDSISNYGNSDVEATSNHGDDVGGRVDEGGIDSCDNGDEKGSSHGNGDGDIRSHSDSKVEVSNCDRTEFSVADHENGDWNSVNRSNSDIDEPDEGSQIDRSLSVPHQDSGDSGMISMSDHVSAASANVTEDATCHVPRLHWSRSWPPRSASSAGQLQSHRHSVCGDSPKYIRNTEPLQNDDTDSSAQRIGQFVFHLPFNTSSNDSTVGSGVVERQVSKTRDGSPSHGDTQEDKVDDSCSSIDESDSAESQRDNVEATCRNNSQIIYTLNGRETQLVEGRHLQHPPDGSTSSSQIAFITGALNQFFFTDPEFEGVTPPRTPSTSSGSSMSCGRVEQTSKCDESRPVSHGLCLSCNSDVRQENNSRHRSDSARFKHHLTNRRSKVCMCAGVNRSNQHQDNGSSVSSINCDCDKESHTNSDTSSYTSDGNDDEEIALAIHAAEIAARREARARFRDSGELIHKLFVCISGVADQLQTNQACDLRHILKAVFQCYSTAVDDEMHSVHEKCSQNSEISRTSQGLHGADTDSDSNHSNVDSDSNHNISIGDQQSTDDGNTESDAGLFVVNPDFPPPHWVPDDQSPCCTSCKVPFTFVRRRHHCRNCGKIFCSRCSSNSVPLPHFGHDKPVRVCNHCFIYQVTPFTVGD</sequence>
<evidence type="ECO:0000259" key="7">
    <source>
        <dbReference type="PROSITE" id="PS50178"/>
    </source>
</evidence>
<evidence type="ECO:0000256" key="2">
    <source>
        <dbReference type="ARBA" id="ARBA00022723"/>
    </source>
</evidence>
<feature type="compositionally biased region" description="Basic and acidic residues" evidence="6">
    <location>
        <begin position="302"/>
        <end position="342"/>
    </location>
</feature>
<dbReference type="AlphaFoldDB" id="A0AAD9JAE5"/>
<dbReference type="InterPro" id="IPR000306">
    <property type="entry name" value="Znf_FYVE"/>
</dbReference>
<evidence type="ECO:0000256" key="1">
    <source>
        <dbReference type="ARBA" id="ARBA00008755"/>
    </source>
</evidence>
<dbReference type="PANTHER" id="PTHR46465">
    <property type="entry name" value="LATERAL SIGNALING TARGET PROTEIN 2 HOMOLOG"/>
    <property type="match status" value="1"/>
</dbReference>
<dbReference type="InterPro" id="IPR013083">
    <property type="entry name" value="Znf_RING/FYVE/PHD"/>
</dbReference>
<proteinExistence type="inferred from homology"/>
<keyword evidence="4" id="KW-0862">Zinc</keyword>
<dbReference type="InterPro" id="IPR043269">
    <property type="entry name" value="FYVE_LST2"/>
</dbReference>
<keyword evidence="9" id="KW-1185">Reference proteome</keyword>
<protein>
    <recommendedName>
        <fullName evidence="7">FYVE-type domain-containing protein</fullName>
    </recommendedName>
</protein>
<accession>A0AAD9JAE5</accession>
<name>A0AAD9JAE5_9ANNE</name>
<gene>
    <name evidence="8" type="ORF">LSH36_452g01014</name>
</gene>
<dbReference type="SMART" id="SM00064">
    <property type="entry name" value="FYVE"/>
    <property type="match status" value="1"/>
</dbReference>
<comment type="similarity">
    <text evidence="1">Belongs to the lst-2 family.</text>
</comment>
<evidence type="ECO:0000313" key="8">
    <source>
        <dbReference type="EMBL" id="KAK2149448.1"/>
    </source>
</evidence>
<dbReference type="PANTHER" id="PTHR46465:SF2">
    <property type="entry name" value="LATERAL SIGNALING TARGET PROTEIN 2 HOMOLOG"/>
    <property type="match status" value="1"/>
</dbReference>
<dbReference type="InterPro" id="IPR011011">
    <property type="entry name" value="Znf_FYVE_PHD"/>
</dbReference>
<evidence type="ECO:0000256" key="3">
    <source>
        <dbReference type="ARBA" id="ARBA00022771"/>
    </source>
</evidence>
<feature type="region of interest" description="Disordered" evidence="6">
    <location>
        <begin position="227"/>
        <end position="382"/>
    </location>
</feature>
<evidence type="ECO:0000256" key="5">
    <source>
        <dbReference type="PROSITE-ProRule" id="PRU00091"/>
    </source>
</evidence>